<evidence type="ECO:0000256" key="14">
    <source>
        <dbReference type="RuleBase" id="RU004347"/>
    </source>
</evidence>
<keyword evidence="9 13" id="KW-0067">ATP-binding</keyword>
<evidence type="ECO:0000256" key="4">
    <source>
        <dbReference type="ARBA" id="ARBA00007008"/>
    </source>
</evidence>
<dbReference type="GO" id="GO:0070814">
    <property type="term" value="P:hydrogen sulfide biosynthetic process"/>
    <property type="evidence" value="ECO:0007669"/>
    <property type="project" value="UniProtKB-UniRule"/>
</dbReference>
<dbReference type="RefSeq" id="WP_188439395.1">
    <property type="nucleotide sequence ID" value="NZ_BMGK01000002.1"/>
</dbReference>
<evidence type="ECO:0000256" key="5">
    <source>
        <dbReference type="ARBA" id="ARBA00012121"/>
    </source>
</evidence>
<evidence type="ECO:0000256" key="8">
    <source>
        <dbReference type="ARBA" id="ARBA00022777"/>
    </source>
</evidence>
<evidence type="ECO:0000256" key="7">
    <source>
        <dbReference type="ARBA" id="ARBA00022741"/>
    </source>
</evidence>
<dbReference type="InterPro" id="IPR002891">
    <property type="entry name" value="APS"/>
</dbReference>
<evidence type="ECO:0000313" key="16">
    <source>
        <dbReference type="EMBL" id="GGD85000.1"/>
    </source>
</evidence>
<dbReference type="AlphaFoldDB" id="A0A8J2Y712"/>
<evidence type="ECO:0000256" key="3">
    <source>
        <dbReference type="ARBA" id="ARBA00004806"/>
    </source>
</evidence>
<dbReference type="Gene3D" id="3.40.50.300">
    <property type="entry name" value="P-loop containing nucleotide triphosphate hydrolases"/>
    <property type="match status" value="1"/>
</dbReference>
<comment type="similarity">
    <text evidence="4 13 14">Belongs to the APS kinase family.</text>
</comment>
<dbReference type="CDD" id="cd02027">
    <property type="entry name" value="APSK"/>
    <property type="match status" value="1"/>
</dbReference>
<evidence type="ECO:0000259" key="15">
    <source>
        <dbReference type="Pfam" id="PF01583"/>
    </source>
</evidence>
<comment type="function">
    <text evidence="2 13 14">Catalyzes the synthesis of activated sulfate.</text>
</comment>
<dbReference type="FunFam" id="3.40.50.300:FF:000212">
    <property type="entry name" value="Adenylyl-sulfate kinase"/>
    <property type="match status" value="1"/>
</dbReference>
<dbReference type="SUPFAM" id="SSF52540">
    <property type="entry name" value="P-loop containing nucleoside triphosphate hydrolases"/>
    <property type="match status" value="1"/>
</dbReference>
<keyword evidence="17" id="KW-1185">Reference proteome</keyword>
<feature type="binding site" evidence="13">
    <location>
        <begin position="32"/>
        <end position="39"/>
    </location>
    <ligand>
        <name>ATP</name>
        <dbReference type="ChEBI" id="CHEBI:30616"/>
    </ligand>
</feature>
<dbReference type="Pfam" id="PF01583">
    <property type="entry name" value="APS_kinase"/>
    <property type="match status" value="1"/>
</dbReference>
<comment type="catalytic activity">
    <reaction evidence="1 13 14">
        <text>adenosine 5'-phosphosulfate + ATP = 3'-phosphoadenylyl sulfate + ADP + H(+)</text>
        <dbReference type="Rhea" id="RHEA:24152"/>
        <dbReference type="ChEBI" id="CHEBI:15378"/>
        <dbReference type="ChEBI" id="CHEBI:30616"/>
        <dbReference type="ChEBI" id="CHEBI:58243"/>
        <dbReference type="ChEBI" id="CHEBI:58339"/>
        <dbReference type="ChEBI" id="CHEBI:456216"/>
        <dbReference type="EC" id="2.7.1.25"/>
    </reaction>
</comment>
<evidence type="ECO:0000256" key="13">
    <source>
        <dbReference type="HAMAP-Rule" id="MF_00065"/>
    </source>
</evidence>
<dbReference type="InterPro" id="IPR027417">
    <property type="entry name" value="P-loop_NTPase"/>
</dbReference>
<dbReference type="PANTHER" id="PTHR11055:SF1">
    <property type="entry name" value="PAPS SYNTHETASE, ISOFORM D"/>
    <property type="match status" value="1"/>
</dbReference>
<keyword evidence="13" id="KW-0597">Phosphoprotein</keyword>
<keyword evidence="7 13" id="KW-0547">Nucleotide-binding</keyword>
<dbReference type="PANTHER" id="PTHR11055">
    <property type="entry name" value="BIFUNCTIONAL 3'-PHOSPHOADENOSINE 5'-PHOSPHOSULFATE SYNTHASE"/>
    <property type="match status" value="1"/>
</dbReference>
<accession>A0A8J2Y712</accession>
<dbReference type="EC" id="2.7.1.25" evidence="5 13"/>
<sequence length="198" mass="22144">MDSNITPHQFSITREDRAYSHQHPAFVLWFTGLSGSGKSTIANAVEKALFEKGMHTYSLDGDNIRGGINKGLGFSEADRTENLRRIAEVAKLFVDAGIITLAAFISPTHKDRAQVRNIIGETDFFEIYVDTPLHICEQRDPKGLYKKARAGEIKNFTGIDAPYEAPLQPDLILKTEEEPVPELVKKVLTFVQSLIEKK</sequence>
<dbReference type="HAMAP" id="MF_00065">
    <property type="entry name" value="Adenylyl_sulf_kinase"/>
    <property type="match status" value="1"/>
</dbReference>
<dbReference type="GO" id="GO:0000103">
    <property type="term" value="P:sulfate assimilation"/>
    <property type="evidence" value="ECO:0007669"/>
    <property type="project" value="UniProtKB-UniRule"/>
</dbReference>
<protein>
    <recommendedName>
        <fullName evidence="5 13">Adenylyl-sulfate kinase</fullName>
        <ecNumber evidence="5 13">2.7.1.25</ecNumber>
    </recommendedName>
    <alternativeName>
        <fullName evidence="11 13">APS kinase</fullName>
    </alternativeName>
    <alternativeName>
        <fullName evidence="12 13">ATP adenosine-5'-phosphosulfate 3'-phosphotransferase</fullName>
    </alternativeName>
    <alternativeName>
        <fullName evidence="10 13">Adenosine-5'-phosphosulfate kinase</fullName>
    </alternativeName>
</protein>
<evidence type="ECO:0000256" key="12">
    <source>
        <dbReference type="ARBA" id="ARBA00031464"/>
    </source>
</evidence>
<evidence type="ECO:0000256" key="11">
    <source>
        <dbReference type="ARBA" id="ARBA00031393"/>
    </source>
</evidence>
<dbReference type="GO" id="GO:0005524">
    <property type="term" value="F:ATP binding"/>
    <property type="evidence" value="ECO:0007669"/>
    <property type="project" value="UniProtKB-UniRule"/>
</dbReference>
<evidence type="ECO:0000256" key="1">
    <source>
        <dbReference type="ARBA" id="ARBA00001823"/>
    </source>
</evidence>
<name>A0A8J2Y712_9FLAO</name>
<keyword evidence="6 13" id="KW-0808">Transferase</keyword>
<dbReference type="NCBIfam" id="NF003013">
    <property type="entry name" value="PRK03846.1"/>
    <property type="match status" value="1"/>
</dbReference>
<proteinExistence type="inferred from homology"/>
<feature type="active site" description="Phosphoserine intermediate" evidence="13">
    <location>
        <position position="106"/>
    </location>
</feature>
<evidence type="ECO:0000256" key="9">
    <source>
        <dbReference type="ARBA" id="ARBA00022840"/>
    </source>
</evidence>
<organism evidence="16 17">
    <name type="scientific">Planktosalinus lacus</name>
    <dbReference type="NCBI Taxonomy" id="1526573"/>
    <lineage>
        <taxon>Bacteria</taxon>
        <taxon>Pseudomonadati</taxon>
        <taxon>Bacteroidota</taxon>
        <taxon>Flavobacteriia</taxon>
        <taxon>Flavobacteriales</taxon>
        <taxon>Flavobacteriaceae</taxon>
        <taxon>Planktosalinus</taxon>
    </lineage>
</organism>
<reference evidence="16" key="2">
    <citation type="submission" date="2020-09" db="EMBL/GenBank/DDBJ databases">
        <authorList>
            <person name="Sun Q."/>
            <person name="Zhou Y."/>
        </authorList>
    </citation>
    <scope>NUCLEOTIDE SEQUENCE</scope>
    <source>
        <strain evidence="16">CGMCC 1.12924</strain>
    </source>
</reference>
<gene>
    <name evidence="13 16" type="primary">cysC</name>
    <name evidence="16" type="ORF">GCM10011312_06330</name>
</gene>
<evidence type="ECO:0000256" key="6">
    <source>
        <dbReference type="ARBA" id="ARBA00022679"/>
    </source>
</evidence>
<dbReference type="UniPathway" id="UPA00140">
    <property type="reaction ID" value="UER00205"/>
</dbReference>
<dbReference type="InterPro" id="IPR059117">
    <property type="entry name" value="APS_kinase_dom"/>
</dbReference>
<feature type="domain" description="APS kinase" evidence="15">
    <location>
        <begin position="26"/>
        <end position="173"/>
    </location>
</feature>
<evidence type="ECO:0000313" key="17">
    <source>
        <dbReference type="Proteomes" id="UP000652231"/>
    </source>
</evidence>
<reference evidence="16" key="1">
    <citation type="journal article" date="2014" name="Int. J. Syst. Evol. Microbiol.">
        <title>Complete genome sequence of Corynebacterium casei LMG S-19264T (=DSM 44701T), isolated from a smear-ripened cheese.</title>
        <authorList>
            <consortium name="US DOE Joint Genome Institute (JGI-PGF)"/>
            <person name="Walter F."/>
            <person name="Albersmeier A."/>
            <person name="Kalinowski J."/>
            <person name="Ruckert C."/>
        </authorList>
    </citation>
    <scope>NUCLEOTIDE SEQUENCE</scope>
    <source>
        <strain evidence="16">CGMCC 1.12924</strain>
    </source>
</reference>
<dbReference type="Proteomes" id="UP000652231">
    <property type="component" value="Unassembled WGS sequence"/>
</dbReference>
<keyword evidence="8 13" id="KW-0418">Kinase</keyword>
<evidence type="ECO:0000256" key="10">
    <source>
        <dbReference type="ARBA" id="ARBA00029724"/>
    </source>
</evidence>
<comment type="caution">
    <text evidence="16">The sequence shown here is derived from an EMBL/GenBank/DDBJ whole genome shotgun (WGS) entry which is preliminary data.</text>
</comment>
<dbReference type="NCBIfam" id="TIGR00455">
    <property type="entry name" value="apsK"/>
    <property type="match status" value="1"/>
</dbReference>
<dbReference type="GO" id="GO:0004020">
    <property type="term" value="F:adenylylsulfate kinase activity"/>
    <property type="evidence" value="ECO:0007669"/>
    <property type="project" value="UniProtKB-UniRule"/>
</dbReference>
<evidence type="ECO:0000256" key="2">
    <source>
        <dbReference type="ARBA" id="ARBA00002632"/>
    </source>
</evidence>
<comment type="pathway">
    <text evidence="3 13 14">Sulfur metabolism; hydrogen sulfide biosynthesis; sulfite from sulfate: step 2/3.</text>
</comment>
<dbReference type="EMBL" id="BMGK01000002">
    <property type="protein sequence ID" value="GGD85000.1"/>
    <property type="molecule type" value="Genomic_DNA"/>
</dbReference>